<reference evidence="3" key="1">
    <citation type="submission" date="2020-10" db="EMBL/GenBank/DDBJ databases">
        <authorList>
            <person name="Gilroy R."/>
        </authorList>
    </citation>
    <scope>NUCLEOTIDE SEQUENCE</scope>
    <source>
        <strain evidence="3">CHK180-2868</strain>
    </source>
</reference>
<dbReference type="InterPro" id="IPR041424">
    <property type="entry name" value="CinA_KH"/>
</dbReference>
<dbReference type="NCBIfam" id="TIGR00199">
    <property type="entry name" value="PncC_domain"/>
    <property type="match status" value="1"/>
</dbReference>
<evidence type="ECO:0000259" key="2">
    <source>
        <dbReference type="Pfam" id="PF18146"/>
    </source>
</evidence>
<dbReference type="InterPro" id="IPR036653">
    <property type="entry name" value="CinA-like_C"/>
</dbReference>
<comment type="caution">
    <text evidence="3">The sequence shown here is derived from an EMBL/GenBank/DDBJ whole genome shotgun (WGS) entry which is preliminary data.</text>
</comment>
<evidence type="ECO:0000259" key="1">
    <source>
        <dbReference type="Pfam" id="PF02464"/>
    </source>
</evidence>
<dbReference type="Gene3D" id="3.90.950.20">
    <property type="entry name" value="CinA-like"/>
    <property type="match status" value="1"/>
</dbReference>
<dbReference type="Pfam" id="PF02464">
    <property type="entry name" value="CinA"/>
    <property type="match status" value="1"/>
</dbReference>
<dbReference type="InterPro" id="IPR008136">
    <property type="entry name" value="CinA_C"/>
</dbReference>
<proteinExistence type="predicted"/>
<sequence length="245" mass="27155">MMKTEKGYARLYKVYGRSEGEVRDRLRPILKQGGAAVVYTRRRGKEIQVLAETGEQDEERAKAVSRPVAAEIKRALGDWYYSTRENETMEEAVVRLLIKYNLTVSTAESCTGGMIAAKLVNVAGVSEVFREGYVTYSNKAKRKLLKVGKTTLKEYGAVSRQTAKEMAEGGMALADSDICVAVTGIAGPDGGTKEKPVGLVFIGCCVRGETEVEKWNFRGSRQEIREQSALAALDLLRRMILKNFR</sequence>
<feature type="domain" description="CinA C-terminal" evidence="1">
    <location>
        <begin position="87"/>
        <end position="239"/>
    </location>
</feature>
<dbReference type="PANTHER" id="PTHR13939:SF0">
    <property type="entry name" value="NMN AMIDOHYDROLASE-LIKE PROTEIN YFAY"/>
    <property type="match status" value="1"/>
</dbReference>
<reference evidence="3" key="2">
    <citation type="journal article" date="2021" name="PeerJ">
        <title>Extensive microbial diversity within the chicken gut microbiome revealed by metagenomics and culture.</title>
        <authorList>
            <person name="Gilroy R."/>
            <person name="Ravi A."/>
            <person name="Getino M."/>
            <person name="Pursley I."/>
            <person name="Horton D.L."/>
            <person name="Alikhan N.F."/>
            <person name="Baker D."/>
            <person name="Gharbi K."/>
            <person name="Hall N."/>
            <person name="Watson M."/>
            <person name="Adriaenssens E.M."/>
            <person name="Foster-Nyarko E."/>
            <person name="Jarju S."/>
            <person name="Secka A."/>
            <person name="Antonio M."/>
            <person name="Oren A."/>
            <person name="Chaudhuri R.R."/>
            <person name="La Ragione R."/>
            <person name="Hildebrand F."/>
            <person name="Pallen M.J."/>
        </authorList>
    </citation>
    <scope>NUCLEOTIDE SEQUENCE</scope>
    <source>
        <strain evidence="3">CHK180-2868</strain>
    </source>
</reference>
<gene>
    <name evidence="3" type="ORF">IAB28_04940</name>
</gene>
<accession>A0A9D1D4X3</accession>
<dbReference type="PANTHER" id="PTHR13939">
    <property type="entry name" value="NICOTINAMIDE-NUCLEOTIDE AMIDOHYDROLASE PNCC"/>
    <property type="match status" value="1"/>
</dbReference>
<dbReference type="InterPro" id="IPR050101">
    <property type="entry name" value="CinA"/>
</dbReference>
<evidence type="ECO:0000313" key="3">
    <source>
        <dbReference type="EMBL" id="HIR05295.1"/>
    </source>
</evidence>
<feature type="domain" description="CinA KH" evidence="2">
    <location>
        <begin position="10"/>
        <end position="81"/>
    </location>
</feature>
<dbReference type="AlphaFoldDB" id="A0A9D1D4X3"/>
<protein>
    <submittedName>
        <fullName evidence="3">Nicotinamide-nucleotide amidohydrolase family protein</fullName>
    </submittedName>
</protein>
<dbReference type="EMBL" id="DVGC01000027">
    <property type="protein sequence ID" value="HIR05295.1"/>
    <property type="molecule type" value="Genomic_DNA"/>
</dbReference>
<dbReference type="Pfam" id="PF18146">
    <property type="entry name" value="CinA_KH"/>
    <property type="match status" value="1"/>
</dbReference>
<dbReference type="Proteomes" id="UP000824250">
    <property type="component" value="Unassembled WGS sequence"/>
</dbReference>
<evidence type="ECO:0000313" key="4">
    <source>
        <dbReference type="Proteomes" id="UP000824250"/>
    </source>
</evidence>
<organism evidence="3 4">
    <name type="scientific">Candidatus Copromonas faecavium</name>
    <name type="common">nom. illeg.</name>
    <dbReference type="NCBI Taxonomy" id="2840740"/>
    <lineage>
        <taxon>Bacteria</taxon>
        <taxon>Bacillati</taxon>
        <taxon>Bacillota</taxon>
        <taxon>Clostridia</taxon>
        <taxon>Lachnospirales</taxon>
        <taxon>Lachnospiraceae</taxon>
        <taxon>Candidatus Copromonas (nom. illeg.)</taxon>
    </lineage>
</organism>
<dbReference type="SUPFAM" id="SSF142433">
    <property type="entry name" value="CinA-like"/>
    <property type="match status" value="1"/>
</dbReference>
<name>A0A9D1D4X3_9FIRM</name>